<accession>A0A401H4L3</accession>
<protein>
    <submittedName>
        <fullName evidence="2">Uncharacterized protein</fullName>
    </submittedName>
</protein>
<dbReference type="InParanoid" id="A0A401H4L3"/>
<evidence type="ECO:0000313" key="2">
    <source>
        <dbReference type="EMBL" id="GBE89290.1"/>
    </source>
</evidence>
<dbReference type="EMBL" id="BFAD01000015">
    <property type="protein sequence ID" value="GBE89290.1"/>
    <property type="molecule type" value="Genomic_DNA"/>
</dbReference>
<reference evidence="2 3" key="1">
    <citation type="journal article" date="2018" name="Sci. Rep.">
        <title>Genome sequence of the cauliflower mushroom Sparassis crispa (Hanabiratake) and its association with beneficial usage.</title>
        <authorList>
            <person name="Kiyama R."/>
            <person name="Furutani Y."/>
            <person name="Kawaguchi K."/>
            <person name="Nakanishi T."/>
        </authorList>
    </citation>
    <scope>NUCLEOTIDE SEQUENCE [LARGE SCALE GENOMIC DNA]</scope>
</reference>
<feature type="compositionally biased region" description="Basic and acidic residues" evidence="1">
    <location>
        <begin position="75"/>
        <end position="89"/>
    </location>
</feature>
<dbReference type="GeneID" id="38786207"/>
<organism evidence="2 3">
    <name type="scientific">Sparassis crispa</name>
    <dbReference type="NCBI Taxonomy" id="139825"/>
    <lineage>
        <taxon>Eukaryota</taxon>
        <taxon>Fungi</taxon>
        <taxon>Dikarya</taxon>
        <taxon>Basidiomycota</taxon>
        <taxon>Agaricomycotina</taxon>
        <taxon>Agaricomycetes</taxon>
        <taxon>Polyporales</taxon>
        <taxon>Sparassidaceae</taxon>
        <taxon>Sparassis</taxon>
    </lineage>
</organism>
<comment type="caution">
    <text evidence="2">The sequence shown here is derived from an EMBL/GenBank/DDBJ whole genome shotgun (WGS) entry which is preliminary data.</text>
</comment>
<dbReference type="Proteomes" id="UP000287166">
    <property type="component" value="Unassembled WGS sequence"/>
</dbReference>
<evidence type="ECO:0000313" key="3">
    <source>
        <dbReference type="Proteomes" id="UP000287166"/>
    </source>
</evidence>
<gene>
    <name evidence="2" type="ORF">SCP_1502980</name>
</gene>
<proteinExistence type="predicted"/>
<evidence type="ECO:0000256" key="1">
    <source>
        <dbReference type="SAM" id="MobiDB-lite"/>
    </source>
</evidence>
<keyword evidence="3" id="KW-1185">Reference proteome</keyword>
<name>A0A401H4L3_9APHY</name>
<sequence>MIISTARCFNAGIQFECSIRNPRRRQCRTSKTATSPRGDRLAGYSLGIRSTYSNDKKHFNGPTRDARIASGNDRWTTDVPERNDDTLQS</sequence>
<dbReference type="AlphaFoldDB" id="A0A401H4L3"/>
<feature type="region of interest" description="Disordered" evidence="1">
    <location>
        <begin position="55"/>
        <end position="89"/>
    </location>
</feature>
<dbReference type="RefSeq" id="XP_027620203.1">
    <property type="nucleotide sequence ID" value="XM_027764402.1"/>
</dbReference>